<dbReference type="PROSITE" id="PS51795">
    <property type="entry name" value="ZF_FLZ"/>
    <property type="match status" value="1"/>
</dbReference>
<accession>A0A4S8JYY3</accession>
<dbReference type="PANTHER" id="PTHR33059">
    <property type="entry name" value="FCS-LIKE ZINC FINGER 5"/>
    <property type="match status" value="1"/>
</dbReference>
<feature type="domain" description="FLZ-type" evidence="7">
    <location>
        <begin position="73"/>
        <end position="117"/>
    </location>
</feature>
<feature type="zinc finger region" description="FLZ-type" evidence="5">
    <location>
        <begin position="73"/>
        <end position="117"/>
    </location>
</feature>
<evidence type="ECO:0000259" key="7">
    <source>
        <dbReference type="PROSITE" id="PS51795"/>
    </source>
</evidence>
<dbReference type="Pfam" id="PF04570">
    <property type="entry name" value="zf-FLZ"/>
    <property type="match status" value="1"/>
</dbReference>
<dbReference type="GO" id="GO:0046872">
    <property type="term" value="F:metal ion binding"/>
    <property type="evidence" value="ECO:0007669"/>
    <property type="project" value="UniProtKB-KW"/>
</dbReference>
<evidence type="ECO:0000256" key="5">
    <source>
        <dbReference type="PROSITE-ProRule" id="PRU01131"/>
    </source>
</evidence>
<keyword evidence="9" id="KW-1185">Reference proteome</keyword>
<dbReference type="EMBL" id="PYDT01000003">
    <property type="protein sequence ID" value="THU67584.1"/>
    <property type="molecule type" value="Genomic_DNA"/>
</dbReference>
<evidence type="ECO:0000313" key="9">
    <source>
        <dbReference type="Proteomes" id="UP000317650"/>
    </source>
</evidence>
<comment type="caution">
    <text evidence="8">The sequence shown here is derived from an EMBL/GenBank/DDBJ whole genome shotgun (WGS) entry which is preliminary data.</text>
</comment>
<name>A0A4S8JYY3_MUSBA</name>
<proteinExistence type="inferred from homology"/>
<evidence type="ECO:0000256" key="4">
    <source>
        <dbReference type="ARBA" id="ARBA00022723"/>
    </source>
</evidence>
<dbReference type="InterPro" id="IPR007650">
    <property type="entry name" value="Zf-FLZ_dom"/>
</dbReference>
<comment type="subcellular location">
    <subcellularLocation>
        <location evidence="1">Cytoplasm</location>
    </subcellularLocation>
</comment>
<evidence type="ECO:0000256" key="6">
    <source>
        <dbReference type="SAM" id="MobiDB-lite"/>
    </source>
</evidence>
<reference evidence="8 9" key="1">
    <citation type="journal article" date="2019" name="Nat. Plants">
        <title>Genome sequencing of Musa balbisiana reveals subgenome evolution and function divergence in polyploid bananas.</title>
        <authorList>
            <person name="Yao X."/>
        </authorList>
    </citation>
    <scope>NUCLEOTIDE SEQUENCE [LARGE SCALE GENOMIC DNA]</scope>
    <source>
        <strain evidence="9">cv. DH-PKW</strain>
        <tissue evidence="8">Leaves</tissue>
    </source>
</reference>
<gene>
    <name evidence="8" type="ORF">C4D60_Mb05t26210</name>
</gene>
<protein>
    <recommendedName>
        <fullName evidence="7">FLZ-type domain-containing protein</fullName>
    </recommendedName>
</protein>
<feature type="region of interest" description="Disordered" evidence="6">
    <location>
        <begin position="1"/>
        <end position="24"/>
    </location>
</feature>
<dbReference type="AlphaFoldDB" id="A0A4S8JYY3"/>
<evidence type="ECO:0000256" key="1">
    <source>
        <dbReference type="ARBA" id="ARBA00004496"/>
    </source>
</evidence>
<dbReference type="Proteomes" id="UP000317650">
    <property type="component" value="Chromosome 5"/>
</dbReference>
<dbReference type="PANTHER" id="PTHR33059:SF4">
    <property type="entry name" value="FCS-LIKE ZINC FINGER 5"/>
    <property type="match status" value="1"/>
</dbReference>
<sequence>MMFMGKQPGPPMRRAPSSTEFSPSVLFDVGGPRPSDHNAIVHYLQPREAAQVESIPSPRGGVHSGKSGDGTAPFLRACGLCNRRLGPGRDIYMYRGEIAFCSLECRQQQMNLDEEKEKCALSDLSKE</sequence>
<evidence type="ECO:0000256" key="2">
    <source>
        <dbReference type="ARBA" id="ARBA00009374"/>
    </source>
</evidence>
<organism evidence="8 9">
    <name type="scientific">Musa balbisiana</name>
    <name type="common">Banana</name>
    <dbReference type="NCBI Taxonomy" id="52838"/>
    <lineage>
        <taxon>Eukaryota</taxon>
        <taxon>Viridiplantae</taxon>
        <taxon>Streptophyta</taxon>
        <taxon>Embryophyta</taxon>
        <taxon>Tracheophyta</taxon>
        <taxon>Spermatophyta</taxon>
        <taxon>Magnoliopsida</taxon>
        <taxon>Liliopsida</taxon>
        <taxon>Zingiberales</taxon>
        <taxon>Musaceae</taxon>
        <taxon>Musa</taxon>
    </lineage>
</organism>
<evidence type="ECO:0000313" key="8">
    <source>
        <dbReference type="EMBL" id="THU67584.1"/>
    </source>
</evidence>
<comment type="similarity">
    <text evidence="2">Belongs to the FLZ family.</text>
</comment>
<keyword evidence="4" id="KW-0479">Metal-binding</keyword>
<evidence type="ECO:0000256" key="3">
    <source>
        <dbReference type="ARBA" id="ARBA00022490"/>
    </source>
</evidence>
<keyword evidence="3" id="KW-0963">Cytoplasm</keyword>
<dbReference type="GO" id="GO:0005737">
    <property type="term" value="C:cytoplasm"/>
    <property type="evidence" value="ECO:0007669"/>
    <property type="project" value="UniProtKB-SubCell"/>
</dbReference>